<proteinExistence type="predicted"/>
<name>S7R8M9_GLOTA</name>
<reference evidence="2 3" key="1">
    <citation type="journal article" date="2012" name="Science">
        <title>The Paleozoic origin of enzymatic lignin decomposition reconstructed from 31 fungal genomes.</title>
        <authorList>
            <person name="Floudas D."/>
            <person name="Binder M."/>
            <person name="Riley R."/>
            <person name="Barry K."/>
            <person name="Blanchette R.A."/>
            <person name="Henrissat B."/>
            <person name="Martinez A.T."/>
            <person name="Otillar R."/>
            <person name="Spatafora J.W."/>
            <person name="Yadav J.S."/>
            <person name="Aerts A."/>
            <person name="Benoit I."/>
            <person name="Boyd A."/>
            <person name="Carlson A."/>
            <person name="Copeland A."/>
            <person name="Coutinho P.M."/>
            <person name="de Vries R.P."/>
            <person name="Ferreira P."/>
            <person name="Findley K."/>
            <person name="Foster B."/>
            <person name="Gaskell J."/>
            <person name="Glotzer D."/>
            <person name="Gorecki P."/>
            <person name="Heitman J."/>
            <person name="Hesse C."/>
            <person name="Hori C."/>
            <person name="Igarashi K."/>
            <person name="Jurgens J.A."/>
            <person name="Kallen N."/>
            <person name="Kersten P."/>
            <person name="Kohler A."/>
            <person name="Kuees U."/>
            <person name="Kumar T.K.A."/>
            <person name="Kuo A."/>
            <person name="LaButti K."/>
            <person name="Larrondo L.F."/>
            <person name="Lindquist E."/>
            <person name="Ling A."/>
            <person name="Lombard V."/>
            <person name="Lucas S."/>
            <person name="Lundell T."/>
            <person name="Martin R."/>
            <person name="McLaughlin D.J."/>
            <person name="Morgenstern I."/>
            <person name="Morin E."/>
            <person name="Murat C."/>
            <person name="Nagy L.G."/>
            <person name="Nolan M."/>
            <person name="Ohm R.A."/>
            <person name="Patyshakuliyeva A."/>
            <person name="Rokas A."/>
            <person name="Ruiz-Duenas F.J."/>
            <person name="Sabat G."/>
            <person name="Salamov A."/>
            <person name="Samejima M."/>
            <person name="Schmutz J."/>
            <person name="Slot J.C."/>
            <person name="St John F."/>
            <person name="Stenlid J."/>
            <person name="Sun H."/>
            <person name="Sun S."/>
            <person name="Syed K."/>
            <person name="Tsang A."/>
            <person name="Wiebenga A."/>
            <person name="Young D."/>
            <person name="Pisabarro A."/>
            <person name="Eastwood D.C."/>
            <person name="Martin F."/>
            <person name="Cullen D."/>
            <person name="Grigoriev I.V."/>
            <person name="Hibbett D.S."/>
        </authorList>
    </citation>
    <scope>NUCLEOTIDE SEQUENCE [LARGE SCALE GENOMIC DNA]</scope>
    <source>
        <strain evidence="2 3">ATCC 11539</strain>
    </source>
</reference>
<dbReference type="STRING" id="670483.S7R8M9"/>
<dbReference type="KEGG" id="gtr:GLOTRDRAFT_14307"/>
<gene>
    <name evidence="2" type="ORF">GLOTRDRAFT_14307</name>
</gene>
<feature type="non-terminal residue" evidence="2">
    <location>
        <position position="83"/>
    </location>
</feature>
<dbReference type="EMBL" id="KB469314">
    <property type="protein sequence ID" value="EPQ50675.1"/>
    <property type="molecule type" value="Genomic_DNA"/>
</dbReference>
<accession>S7R8M9</accession>
<protein>
    <recommendedName>
        <fullName evidence="1">Fungal-type protein kinase domain-containing protein</fullName>
    </recommendedName>
</protein>
<dbReference type="GeneID" id="19304850"/>
<feature type="domain" description="Fungal-type protein kinase" evidence="1">
    <location>
        <begin position="13"/>
        <end position="82"/>
    </location>
</feature>
<dbReference type="Pfam" id="PF17667">
    <property type="entry name" value="Pkinase_fungal"/>
    <property type="match status" value="1"/>
</dbReference>
<evidence type="ECO:0000313" key="3">
    <source>
        <dbReference type="Proteomes" id="UP000030669"/>
    </source>
</evidence>
<organism evidence="2 3">
    <name type="scientific">Gloeophyllum trabeum (strain ATCC 11539 / FP-39264 / Madison 617)</name>
    <name type="common">Brown rot fungus</name>
    <dbReference type="NCBI Taxonomy" id="670483"/>
    <lineage>
        <taxon>Eukaryota</taxon>
        <taxon>Fungi</taxon>
        <taxon>Dikarya</taxon>
        <taxon>Basidiomycota</taxon>
        <taxon>Agaricomycotina</taxon>
        <taxon>Agaricomycetes</taxon>
        <taxon>Gloeophyllales</taxon>
        <taxon>Gloeophyllaceae</taxon>
        <taxon>Gloeophyllum</taxon>
    </lineage>
</organism>
<dbReference type="InterPro" id="IPR040976">
    <property type="entry name" value="Pkinase_fungal"/>
</dbReference>
<keyword evidence="3" id="KW-1185">Reference proteome</keyword>
<sequence>DPFEDDDELPDGADSDERRNVRGQIIGYAAEIFAYQHRTHLFSLVILGHYARFVRWDRSGAVFSKKINYADKPKLLSDFIWRF</sequence>
<evidence type="ECO:0000313" key="2">
    <source>
        <dbReference type="EMBL" id="EPQ50675.1"/>
    </source>
</evidence>
<dbReference type="Proteomes" id="UP000030669">
    <property type="component" value="Unassembled WGS sequence"/>
</dbReference>
<dbReference type="OMA" id="DWANCRF"/>
<feature type="non-terminal residue" evidence="2">
    <location>
        <position position="1"/>
    </location>
</feature>
<dbReference type="RefSeq" id="XP_007870817.1">
    <property type="nucleotide sequence ID" value="XM_007872626.1"/>
</dbReference>
<dbReference type="OrthoDB" id="2739948at2759"/>
<dbReference type="AlphaFoldDB" id="S7R8M9"/>
<evidence type="ECO:0000259" key="1">
    <source>
        <dbReference type="Pfam" id="PF17667"/>
    </source>
</evidence>
<dbReference type="HOGENOM" id="CLU_138079_0_0_1"/>